<dbReference type="KEGG" id="mlr:MELLADRAFT_88092"/>
<organism evidence="3">
    <name type="scientific">Melampsora larici-populina (strain 98AG31 / pathotype 3-4-7)</name>
    <name type="common">Poplar leaf rust fungus</name>
    <dbReference type="NCBI Taxonomy" id="747676"/>
    <lineage>
        <taxon>Eukaryota</taxon>
        <taxon>Fungi</taxon>
        <taxon>Dikarya</taxon>
        <taxon>Basidiomycota</taxon>
        <taxon>Pucciniomycotina</taxon>
        <taxon>Pucciniomycetes</taxon>
        <taxon>Pucciniales</taxon>
        <taxon>Melampsoraceae</taxon>
        <taxon>Melampsora</taxon>
    </lineage>
</organism>
<dbReference type="Proteomes" id="UP000001072">
    <property type="component" value="Unassembled WGS sequence"/>
</dbReference>
<feature type="region of interest" description="Disordered" evidence="1">
    <location>
        <begin position="577"/>
        <end position="596"/>
    </location>
</feature>
<proteinExistence type="predicted"/>
<feature type="compositionally biased region" description="Basic and acidic residues" evidence="1">
    <location>
        <begin position="585"/>
        <end position="596"/>
    </location>
</feature>
<feature type="compositionally biased region" description="Polar residues" evidence="1">
    <location>
        <begin position="428"/>
        <end position="437"/>
    </location>
</feature>
<dbReference type="InParanoid" id="F4RQE7"/>
<feature type="compositionally biased region" description="Polar residues" evidence="1">
    <location>
        <begin position="122"/>
        <end position="141"/>
    </location>
</feature>
<dbReference type="GeneID" id="18934759"/>
<feature type="compositionally biased region" description="Polar residues" evidence="1">
    <location>
        <begin position="104"/>
        <end position="113"/>
    </location>
</feature>
<feature type="region of interest" description="Disordered" evidence="1">
    <location>
        <begin position="414"/>
        <end position="456"/>
    </location>
</feature>
<reference evidence="3" key="1">
    <citation type="journal article" date="2011" name="Proc. Natl. Acad. Sci. U.S.A.">
        <title>Obligate biotrophy features unraveled by the genomic analysis of rust fungi.</title>
        <authorList>
            <person name="Duplessis S."/>
            <person name="Cuomo C.A."/>
            <person name="Lin Y.-C."/>
            <person name="Aerts A."/>
            <person name="Tisserant E."/>
            <person name="Veneault-Fourrey C."/>
            <person name="Joly D.L."/>
            <person name="Hacquard S."/>
            <person name="Amselem J."/>
            <person name="Cantarel B.L."/>
            <person name="Chiu R."/>
            <person name="Coutinho P.M."/>
            <person name="Feau N."/>
            <person name="Field M."/>
            <person name="Frey P."/>
            <person name="Gelhaye E."/>
            <person name="Goldberg J."/>
            <person name="Grabherr M.G."/>
            <person name="Kodira C.D."/>
            <person name="Kohler A."/>
            <person name="Kuees U."/>
            <person name="Lindquist E.A."/>
            <person name="Lucas S.M."/>
            <person name="Mago R."/>
            <person name="Mauceli E."/>
            <person name="Morin E."/>
            <person name="Murat C."/>
            <person name="Pangilinan J.L."/>
            <person name="Park R."/>
            <person name="Pearson M."/>
            <person name="Quesneville H."/>
            <person name="Rouhier N."/>
            <person name="Sakthikumar S."/>
            <person name="Salamov A.A."/>
            <person name="Schmutz J."/>
            <person name="Selles B."/>
            <person name="Shapiro H."/>
            <person name="Tanguay P."/>
            <person name="Tuskan G.A."/>
            <person name="Henrissat B."/>
            <person name="Van de Peer Y."/>
            <person name="Rouze P."/>
            <person name="Ellis J.G."/>
            <person name="Dodds P.N."/>
            <person name="Schein J.E."/>
            <person name="Zhong S."/>
            <person name="Hamelin R.C."/>
            <person name="Grigoriev I.V."/>
            <person name="Szabo L.J."/>
            <person name="Martin F."/>
        </authorList>
    </citation>
    <scope>NUCLEOTIDE SEQUENCE [LARGE SCALE GENOMIC DNA]</scope>
    <source>
        <strain evidence="3">98AG31 / pathotype 3-4-7</strain>
    </source>
</reference>
<dbReference type="OrthoDB" id="3254233at2759"/>
<accession>F4RQE7</accession>
<dbReference type="HOGENOM" id="CLU_032331_0_0_1"/>
<evidence type="ECO:0000256" key="1">
    <source>
        <dbReference type="SAM" id="MobiDB-lite"/>
    </source>
</evidence>
<dbReference type="AlphaFoldDB" id="F4RQE7"/>
<gene>
    <name evidence="2" type="ORF">MELLADRAFT_88092</name>
</gene>
<dbReference type="EMBL" id="GL883113">
    <property type="protein sequence ID" value="EGG05395.1"/>
    <property type="molecule type" value="Genomic_DNA"/>
</dbReference>
<dbReference type="VEuPathDB" id="FungiDB:MELLADRAFT_88092"/>
<feature type="compositionally biased region" description="Low complexity" evidence="1">
    <location>
        <begin position="195"/>
        <end position="206"/>
    </location>
</feature>
<feature type="region of interest" description="Disordered" evidence="1">
    <location>
        <begin position="26"/>
        <end position="217"/>
    </location>
</feature>
<name>F4RQE7_MELLP</name>
<evidence type="ECO:0000313" key="2">
    <source>
        <dbReference type="EMBL" id="EGG05395.1"/>
    </source>
</evidence>
<feature type="compositionally biased region" description="Basic residues" evidence="1">
    <location>
        <begin position="89"/>
        <end position="98"/>
    </location>
</feature>
<protein>
    <submittedName>
        <fullName evidence="2">Uncharacterized protein</fullName>
    </submittedName>
</protein>
<sequence length="596" mass="65338">MGKPAIVLSRKVETPFEVEYYRPPQGFIGERMPAGVKTKDGFPEEIEDNSMFPAGVSHHTKTPASSSPPPPPFNPKLPSPDPPPSSGKGKNRRRRQKRSSIISTKQIPSTSAVPLSVRVAPPTQSTTGTSNPHPVATQHSGSLFDRMAPGPSGGFKETPPPTVGKSKRRRNSSPPPSSSDSSSDDDFSPPPNPAPAVSGAPAISGSDGDDDDGLAPFLAHNEHLSPKAFTPLSREVQKITLLYKSNIKKYVSLFNSCGNKPGNWHNSLTRDLLEYNFVDLRKLYGEVSSSTPSESFLKVNNSGKLKSIDGATPKDINDNNHWKDLMGVLRHAYIAAYPPAANSIKKYFDYIFGLPGLFQAKVNWEDVRDFDVELRKEFSSRPWLVWGDYTHDSLRGIDNRVLYSAASRFSRSHRTSASTPLAPRITTEPESYQSTSSRPAPAKKTKGKRKKPNYEVKPAKNLDAMALIKEAESTNEPNGRRYLRGLEIDELSDGFSASVESSLKAEPLPSPPSLSSDPLAAYAIERRPDLFSISCPINVTNLSFLLTNHPNRPFVDSVLQGLTKGFWPISSLPSNETTCPNNHVSNKEEEQILEKA</sequence>
<evidence type="ECO:0000313" key="3">
    <source>
        <dbReference type="Proteomes" id="UP000001072"/>
    </source>
</evidence>
<dbReference type="eggNOG" id="ENOG502SBMV">
    <property type="taxonomic scope" value="Eukaryota"/>
</dbReference>
<dbReference type="RefSeq" id="XP_007411317.1">
    <property type="nucleotide sequence ID" value="XM_007411255.1"/>
</dbReference>
<feature type="compositionally biased region" description="Pro residues" evidence="1">
    <location>
        <begin position="66"/>
        <end position="85"/>
    </location>
</feature>
<keyword evidence="3" id="KW-1185">Reference proteome</keyword>
<feature type="compositionally biased region" description="Basic residues" evidence="1">
    <location>
        <begin position="441"/>
        <end position="451"/>
    </location>
</feature>